<gene>
    <name evidence="2" type="ORF">caldi_19580</name>
</gene>
<protein>
    <submittedName>
        <fullName evidence="2">Uncharacterized protein</fullName>
    </submittedName>
</protein>
<name>A0AA35CM20_9FIRM</name>
<dbReference type="KEGG" id="cmic:caldi_19580"/>
<dbReference type="AlphaFoldDB" id="A0AA35CM20"/>
<proteinExistence type="predicted"/>
<evidence type="ECO:0000256" key="1">
    <source>
        <dbReference type="SAM" id="MobiDB-lite"/>
    </source>
</evidence>
<dbReference type="Proteomes" id="UP001163687">
    <property type="component" value="Chromosome"/>
</dbReference>
<accession>A0AA35CM20</accession>
<reference evidence="2" key="1">
    <citation type="submission" date="2022-03" db="EMBL/GenBank/DDBJ databases">
        <title>Complete genome sequence of Caldinitratiruptor microaerophilus.</title>
        <authorList>
            <person name="Mukaiyama R."/>
            <person name="Nishiyama T."/>
            <person name="Ueda K."/>
        </authorList>
    </citation>
    <scope>NUCLEOTIDE SEQUENCE</scope>
    <source>
        <strain evidence="2">JCM 16183</strain>
    </source>
</reference>
<feature type="region of interest" description="Disordered" evidence="1">
    <location>
        <begin position="24"/>
        <end position="46"/>
    </location>
</feature>
<keyword evidence="3" id="KW-1185">Reference proteome</keyword>
<sequence>MPSAWHPTPRRFSIRPAIFLAEAAHRSASRRTSSATTANPHPRSPVRAASLAAVSASRFVYSAIPEISWVVSPIWFDIPSGLRMRLADPEIGSAHHRPPHAVPVVTR</sequence>
<evidence type="ECO:0000313" key="2">
    <source>
        <dbReference type="EMBL" id="BDG60868.1"/>
    </source>
</evidence>
<evidence type="ECO:0000313" key="3">
    <source>
        <dbReference type="Proteomes" id="UP001163687"/>
    </source>
</evidence>
<dbReference type="EMBL" id="AP025628">
    <property type="protein sequence ID" value="BDG60868.1"/>
    <property type="molecule type" value="Genomic_DNA"/>
</dbReference>
<organism evidence="2 3">
    <name type="scientific">Caldinitratiruptor microaerophilus</name>
    <dbReference type="NCBI Taxonomy" id="671077"/>
    <lineage>
        <taxon>Bacteria</taxon>
        <taxon>Bacillati</taxon>
        <taxon>Bacillota</taxon>
        <taxon>Clostridia</taxon>
        <taxon>Eubacteriales</taxon>
        <taxon>Symbiobacteriaceae</taxon>
        <taxon>Caldinitratiruptor</taxon>
    </lineage>
</organism>